<dbReference type="InterPro" id="IPR018289">
    <property type="entry name" value="MULE_transposase_dom"/>
</dbReference>
<evidence type="ECO:0000313" key="2">
    <source>
        <dbReference type="EMBL" id="OAF65399.1"/>
    </source>
</evidence>
<sequence>MTVSDEIYIQAHATYKLICQGYPVLIAGTSDMNKRFHPVNLAVITEEKTEDYEFLFKSIKSGMLQLSIAKEFNILVADASYAVTNVTYDPNDHG</sequence>
<dbReference type="Pfam" id="PF10551">
    <property type="entry name" value="MULE"/>
    <property type="match status" value="1"/>
</dbReference>
<dbReference type="EMBL" id="LWCA01001312">
    <property type="protein sequence ID" value="OAF65399.1"/>
    <property type="molecule type" value="Genomic_DNA"/>
</dbReference>
<feature type="domain" description="MULE transposase" evidence="1">
    <location>
        <begin position="13"/>
        <end position="85"/>
    </location>
</feature>
<evidence type="ECO:0000313" key="3">
    <source>
        <dbReference type="Proteomes" id="UP000078046"/>
    </source>
</evidence>
<protein>
    <recommendedName>
        <fullName evidence="1">MULE transposase domain-containing protein</fullName>
    </recommendedName>
</protein>
<dbReference type="AlphaFoldDB" id="A0A177ATS0"/>
<keyword evidence="3" id="KW-1185">Reference proteome</keyword>
<dbReference type="Proteomes" id="UP000078046">
    <property type="component" value="Unassembled WGS sequence"/>
</dbReference>
<evidence type="ECO:0000259" key="1">
    <source>
        <dbReference type="Pfam" id="PF10551"/>
    </source>
</evidence>
<name>A0A177ATS0_9BILA</name>
<proteinExistence type="predicted"/>
<accession>A0A177ATS0</accession>
<gene>
    <name evidence="2" type="ORF">A3Q56_06891</name>
</gene>
<reference evidence="2 3" key="1">
    <citation type="submission" date="2016-04" db="EMBL/GenBank/DDBJ databases">
        <title>The genome of Intoshia linei affirms orthonectids as highly simplified spiralians.</title>
        <authorList>
            <person name="Mikhailov K.V."/>
            <person name="Slusarev G.S."/>
            <person name="Nikitin M.A."/>
            <person name="Logacheva M.D."/>
            <person name="Penin A."/>
            <person name="Aleoshin V."/>
            <person name="Panchin Y.V."/>
        </authorList>
    </citation>
    <scope>NUCLEOTIDE SEQUENCE [LARGE SCALE GENOMIC DNA]</scope>
    <source>
        <strain evidence="2">Intl2013</strain>
        <tissue evidence="2">Whole animal</tissue>
    </source>
</reference>
<comment type="caution">
    <text evidence="2">The sequence shown here is derived from an EMBL/GenBank/DDBJ whole genome shotgun (WGS) entry which is preliminary data.</text>
</comment>
<dbReference type="OrthoDB" id="119028at2759"/>
<organism evidence="2 3">
    <name type="scientific">Intoshia linei</name>
    <dbReference type="NCBI Taxonomy" id="1819745"/>
    <lineage>
        <taxon>Eukaryota</taxon>
        <taxon>Metazoa</taxon>
        <taxon>Spiralia</taxon>
        <taxon>Lophotrochozoa</taxon>
        <taxon>Mesozoa</taxon>
        <taxon>Orthonectida</taxon>
        <taxon>Rhopaluridae</taxon>
        <taxon>Intoshia</taxon>
    </lineage>
</organism>